<organism evidence="14 15">
    <name type="scientific">Intestinicryptomonas porci</name>
    <dbReference type="NCBI Taxonomy" id="2926320"/>
    <lineage>
        <taxon>Bacteria</taxon>
        <taxon>Pseudomonadati</taxon>
        <taxon>Verrucomicrobiota</taxon>
        <taxon>Opitutia</taxon>
        <taxon>Opitutales</taxon>
        <taxon>Intestinicryptomonaceae</taxon>
        <taxon>Intestinicryptomonas</taxon>
    </lineage>
</organism>
<dbReference type="EMBL" id="JALBUT010000003">
    <property type="protein sequence ID" value="MDX8415227.1"/>
    <property type="molecule type" value="Genomic_DNA"/>
</dbReference>
<feature type="domain" description="Aminotransferase class I/classII large" evidence="13">
    <location>
        <begin position="33"/>
        <end position="368"/>
    </location>
</feature>
<evidence type="ECO:0000313" key="14">
    <source>
        <dbReference type="EMBL" id="MDX8415227.1"/>
    </source>
</evidence>
<protein>
    <recommendedName>
        <fullName evidence="5">8-amino-7-oxononanoate synthase</fullName>
        <ecNumber evidence="5">2.3.1.47</ecNumber>
    </recommendedName>
    <alternativeName>
        <fullName evidence="9">7-keto-8-amino-pelargonic acid synthase</fullName>
    </alternativeName>
    <alternativeName>
        <fullName evidence="10">8-amino-7-ketopelargonate synthase</fullName>
    </alternativeName>
</protein>
<keyword evidence="7" id="KW-0093">Biotin biosynthesis</keyword>
<dbReference type="InterPro" id="IPR015421">
    <property type="entry name" value="PyrdxlP-dep_Trfase_major"/>
</dbReference>
<evidence type="ECO:0000313" key="15">
    <source>
        <dbReference type="Proteomes" id="UP001275932"/>
    </source>
</evidence>
<evidence type="ECO:0000256" key="1">
    <source>
        <dbReference type="ARBA" id="ARBA00001933"/>
    </source>
</evidence>
<keyword evidence="15" id="KW-1185">Reference proteome</keyword>
<evidence type="ECO:0000256" key="7">
    <source>
        <dbReference type="ARBA" id="ARBA00022756"/>
    </source>
</evidence>
<evidence type="ECO:0000256" key="8">
    <source>
        <dbReference type="ARBA" id="ARBA00022898"/>
    </source>
</evidence>
<comment type="caution">
    <text evidence="14">The sequence shown here is derived from an EMBL/GenBank/DDBJ whole genome shotgun (WGS) entry which is preliminary data.</text>
</comment>
<accession>A0ABU4WIA5</accession>
<dbReference type="SUPFAM" id="SSF53383">
    <property type="entry name" value="PLP-dependent transferases"/>
    <property type="match status" value="1"/>
</dbReference>
<evidence type="ECO:0000256" key="9">
    <source>
        <dbReference type="ARBA" id="ARBA00032610"/>
    </source>
</evidence>
<proteinExistence type="inferred from homology"/>
<dbReference type="Gene3D" id="3.40.640.10">
    <property type="entry name" value="Type I PLP-dependent aspartate aminotransferase-like (Major domain)"/>
    <property type="match status" value="1"/>
</dbReference>
<keyword evidence="6" id="KW-0808">Transferase</keyword>
<evidence type="ECO:0000256" key="5">
    <source>
        <dbReference type="ARBA" id="ARBA00013187"/>
    </source>
</evidence>
<dbReference type="PROSITE" id="PS00599">
    <property type="entry name" value="AA_TRANSFER_CLASS_2"/>
    <property type="match status" value="1"/>
</dbReference>
<evidence type="ECO:0000259" key="13">
    <source>
        <dbReference type="Pfam" id="PF00155"/>
    </source>
</evidence>
<dbReference type="InterPro" id="IPR015422">
    <property type="entry name" value="PyrdxlP-dep_Trfase_small"/>
</dbReference>
<dbReference type="PANTHER" id="PTHR13693:SF100">
    <property type="entry name" value="8-AMINO-7-OXONONANOATE SYNTHASE"/>
    <property type="match status" value="1"/>
</dbReference>
<dbReference type="InterPro" id="IPR001917">
    <property type="entry name" value="Aminotrans_II_pyridoxalP_BS"/>
</dbReference>
<evidence type="ECO:0000256" key="11">
    <source>
        <dbReference type="ARBA" id="ARBA00047715"/>
    </source>
</evidence>
<gene>
    <name evidence="14" type="ORF">MOX91_03415</name>
</gene>
<dbReference type="Gene3D" id="3.90.1150.10">
    <property type="entry name" value="Aspartate Aminotransferase, domain 1"/>
    <property type="match status" value="1"/>
</dbReference>
<evidence type="ECO:0000256" key="2">
    <source>
        <dbReference type="ARBA" id="ARBA00004746"/>
    </source>
</evidence>
<keyword evidence="8 12" id="KW-0663">Pyridoxal phosphate</keyword>
<dbReference type="InterPro" id="IPR050087">
    <property type="entry name" value="AON_synthase_class-II"/>
</dbReference>
<sequence length="381" mass="42382">MFEELEEIKAQGLYRKFNTFAVRGEKVFGGGREYLNFSSNDYLGIASSIEMQHEFLRKASEETDFLMGSTSSRLLVGSFKAFEEAEGEISKAFGRPCLFFNSGYHANTGIIPALVSGRDLILADKLVHASIIDCLKLSDAKWMRFSHNDIGHLKSLLEAHRSNFRRVFIVTESVFSMDGDFAPLRELVEIKNKYGAFLYVDEAHGFGVFGDGGLGLCEERGVLQDVDFIMCTLGKALASEGAFLICSEEAREMLVNKARSLIFTTAMPPINVMWTLLSFKKMRSMNFERKHLKSISQKFRNSLKNAEILGESQIVAAVVKDAGKCVALSKLLAEGGVWASAVRYPTVAKNSARIRFSLSASLSEKDVDFCAELFNDKISIL</sequence>
<comment type="pathway">
    <text evidence="2">Cofactor biosynthesis; biotin biosynthesis.</text>
</comment>
<dbReference type="InterPro" id="IPR004839">
    <property type="entry name" value="Aminotransferase_I/II_large"/>
</dbReference>
<comment type="subunit">
    <text evidence="4">Homodimer.</text>
</comment>
<dbReference type="RefSeq" id="WP_370396675.1">
    <property type="nucleotide sequence ID" value="NZ_JALBUT010000003.1"/>
</dbReference>
<dbReference type="PANTHER" id="PTHR13693">
    <property type="entry name" value="CLASS II AMINOTRANSFERASE/8-AMINO-7-OXONONANOATE SYNTHASE"/>
    <property type="match status" value="1"/>
</dbReference>
<dbReference type="Pfam" id="PF00155">
    <property type="entry name" value="Aminotran_1_2"/>
    <property type="match status" value="1"/>
</dbReference>
<name>A0ABU4WIA5_9BACT</name>
<dbReference type="EC" id="2.3.1.47" evidence="5"/>
<evidence type="ECO:0000256" key="12">
    <source>
        <dbReference type="RuleBase" id="RU003693"/>
    </source>
</evidence>
<evidence type="ECO:0000256" key="6">
    <source>
        <dbReference type="ARBA" id="ARBA00022679"/>
    </source>
</evidence>
<comment type="cofactor">
    <cofactor evidence="1 12">
        <name>pyridoxal 5'-phosphate</name>
        <dbReference type="ChEBI" id="CHEBI:597326"/>
    </cofactor>
</comment>
<comment type="similarity">
    <text evidence="3">Belongs to the class-II pyridoxal-phosphate-dependent aminotransferase family. BioF subfamily.</text>
</comment>
<evidence type="ECO:0000256" key="3">
    <source>
        <dbReference type="ARBA" id="ARBA00010008"/>
    </source>
</evidence>
<evidence type="ECO:0000256" key="4">
    <source>
        <dbReference type="ARBA" id="ARBA00011738"/>
    </source>
</evidence>
<dbReference type="InterPro" id="IPR015424">
    <property type="entry name" value="PyrdxlP-dep_Trfase"/>
</dbReference>
<comment type="catalytic activity">
    <reaction evidence="11">
        <text>6-carboxyhexanoyl-[ACP] + L-alanine + H(+) = (8S)-8-amino-7-oxononanoate + holo-[ACP] + CO2</text>
        <dbReference type="Rhea" id="RHEA:42288"/>
        <dbReference type="Rhea" id="RHEA-COMP:9685"/>
        <dbReference type="Rhea" id="RHEA-COMP:9955"/>
        <dbReference type="ChEBI" id="CHEBI:15378"/>
        <dbReference type="ChEBI" id="CHEBI:16526"/>
        <dbReference type="ChEBI" id="CHEBI:57972"/>
        <dbReference type="ChEBI" id="CHEBI:64479"/>
        <dbReference type="ChEBI" id="CHEBI:78846"/>
        <dbReference type="ChEBI" id="CHEBI:149468"/>
        <dbReference type="EC" id="2.3.1.47"/>
    </reaction>
</comment>
<dbReference type="Proteomes" id="UP001275932">
    <property type="component" value="Unassembled WGS sequence"/>
</dbReference>
<evidence type="ECO:0000256" key="10">
    <source>
        <dbReference type="ARBA" id="ARBA00033381"/>
    </source>
</evidence>
<reference evidence="14 15" key="1">
    <citation type="submission" date="2022-03" db="EMBL/GenBank/DDBJ databases">
        <title>Novel taxa within the pig intestine.</title>
        <authorList>
            <person name="Wylensek D."/>
            <person name="Bishof K."/>
            <person name="Afrizal A."/>
            <person name="Clavel T."/>
        </authorList>
    </citation>
    <scope>NUCLEOTIDE SEQUENCE [LARGE SCALE GENOMIC DNA]</scope>
    <source>
        <strain evidence="14 15">CLA-KB-P66</strain>
    </source>
</reference>